<dbReference type="GO" id="GO:0005886">
    <property type="term" value="C:plasma membrane"/>
    <property type="evidence" value="ECO:0007669"/>
    <property type="project" value="UniProtKB-SubCell"/>
</dbReference>
<evidence type="ECO:0000256" key="12">
    <source>
        <dbReference type="HAMAP-Rule" id="MF_01916"/>
    </source>
</evidence>
<evidence type="ECO:0000256" key="11">
    <source>
        <dbReference type="ARBA" id="ARBA00023264"/>
    </source>
</evidence>
<keyword evidence="7 12" id="KW-1133">Transmembrane helix</keyword>
<feature type="transmembrane region" description="Helical" evidence="12">
    <location>
        <begin position="31"/>
        <end position="55"/>
    </location>
</feature>
<evidence type="ECO:0000256" key="5">
    <source>
        <dbReference type="ARBA" id="ARBA00022692"/>
    </source>
</evidence>
<dbReference type="InterPro" id="IPR022924">
    <property type="entry name" value="Cardiolipin_synthase"/>
</dbReference>
<dbReference type="InterPro" id="IPR027379">
    <property type="entry name" value="CLS_N"/>
</dbReference>
<dbReference type="RefSeq" id="WP_039143698.1">
    <property type="nucleotide sequence ID" value="NZ_JOJZ01000009.1"/>
</dbReference>
<sequence>MAIDWMLIWHIIVIGNALFAIITVFRQPRDIAATWAWLLVLVFLPLLGFIIYAFFGRKLPKIKFFRLKGSVKKHVKHELNEEKAMLKKPKDADTPSKKIAWESANMVRMFMNSDTSPLYDNNKIDVFTNGDKLMDQMFDDIKNAKSSINLEFYTFYADKIGKKVLAALVEKAKEGVDVRVIYDSWGSMGTTQRFFKPLFEAGGHAYPFLHTHSNFFDFRVNFRDHHKILVIDGEHGYVGGFNIGDQYMGWSKKFGNWQDCSIRIHGNAIYGLQSQFILDWNATDGKLQINPNNPEMIKKYYPIIHTVGEAVMQIVSSGPDTSMEQIKIGYIKMIEMAKHKVQITTPYLIPDPSVLDALKIASMSGVDVQIIVPDMPDHPFVYRATQYYASQLTKLGVKVYYYNNGFMHAKTVVVDDKIVSVGSANMDYRSFKLNFEINSFTYDEEFGKRMGKIFEEDLKKSTLQTTKMFESESWWLNFKQHFSRLLSPIL</sequence>
<feature type="active site" evidence="12">
    <location>
        <position position="415"/>
    </location>
</feature>
<dbReference type="Pfam" id="PF13396">
    <property type="entry name" value="PLDc_N"/>
    <property type="match status" value="1"/>
</dbReference>
<dbReference type="PROSITE" id="PS50035">
    <property type="entry name" value="PLD"/>
    <property type="match status" value="2"/>
</dbReference>
<dbReference type="OrthoDB" id="9762009at2"/>
<comment type="subcellular location">
    <subcellularLocation>
        <location evidence="1 12">Cell membrane</location>
        <topology evidence="1 12">Multi-pass membrane protein</topology>
    </subcellularLocation>
</comment>
<keyword evidence="11 12" id="KW-1208">Phospholipid metabolism</keyword>
<organism evidence="15 16">
    <name type="scientific">Fructilactobacillus fructivorans</name>
    <dbReference type="NCBI Taxonomy" id="1614"/>
    <lineage>
        <taxon>Bacteria</taxon>
        <taxon>Bacillati</taxon>
        <taxon>Bacillota</taxon>
        <taxon>Bacilli</taxon>
        <taxon>Lactobacillales</taxon>
        <taxon>Lactobacillaceae</taxon>
        <taxon>Fructilactobacillus</taxon>
    </lineage>
</organism>
<feature type="active site" evidence="12">
    <location>
        <position position="232"/>
    </location>
</feature>
<comment type="catalytic activity">
    <reaction evidence="12">
        <text>2 a 1,2-diacyl-sn-glycero-3-phospho-(1'-sn-glycerol) = a cardiolipin + glycerol</text>
        <dbReference type="Rhea" id="RHEA:31451"/>
        <dbReference type="ChEBI" id="CHEBI:17754"/>
        <dbReference type="ChEBI" id="CHEBI:62237"/>
        <dbReference type="ChEBI" id="CHEBI:64716"/>
    </reaction>
</comment>
<dbReference type="SMART" id="SM00155">
    <property type="entry name" value="PLDc"/>
    <property type="match status" value="2"/>
</dbReference>
<accession>A0A0C1PRK4</accession>
<dbReference type="CDD" id="cd09110">
    <property type="entry name" value="PLDc_CLS_1"/>
    <property type="match status" value="1"/>
</dbReference>
<comment type="similarity">
    <text evidence="12">Belongs to the phospholipase D family. Cardiolipin synthase subfamily.</text>
</comment>
<evidence type="ECO:0000256" key="7">
    <source>
        <dbReference type="ARBA" id="ARBA00022989"/>
    </source>
</evidence>
<evidence type="ECO:0000256" key="10">
    <source>
        <dbReference type="ARBA" id="ARBA00023209"/>
    </source>
</evidence>
<dbReference type="Pfam" id="PF13091">
    <property type="entry name" value="PLDc_2"/>
    <property type="match status" value="2"/>
</dbReference>
<evidence type="ECO:0000256" key="1">
    <source>
        <dbReference type="ARBA" id="ARBA00004651"/>
    </source>
</evidence>
<dbReference type="SUPFAM" id="SSF56024">
    <property type="entry name" value="Phospholipase D/nuclease"/>
    <property type="match status" value="2"/>
</dbReference>
<dbReference type="EMBL" id="JOJZ01000009">
    <property type="protein sequence ID" value="KID42511.1"/>
    <property type="molecule type" value="Genomic_DNA"/>
</dbReference>
<dbReference type="GeneID" id="74913122"/>
<keyword evidence="6" id="KW-0677">Repeat</keyword>
<keyword evidence="5 12" id="KW-0812">Transmembrane</keyword>
<evidence type="ECO:0000259" key="14">
    <source>
        <dbReference type="PROSITE" id="PS50035"/>
    </source>
</evidence>
<evidence type="ECO:0000256" key="6">
    <source>
        <dbReference type="ARBA" id="ARBA00022737"/>
    </source>
</evidence>
<evidence type="ECO:0000256" key="3">
    <source>
        <dbReference type="ARBA" id="ARBA00022516"/>
    </source>
</evidence>
<keyword evidence="4 12" id="KW-0808">Transferase</keyword>
<evidence type="ECO:0000256" key="13">
    <source>
        <dbReference type="NCBIfam" id="TIGR04265"/>
    </source>
</evidence>
<feature type="transmembrane region" description="Helical" evidence="12">
    <location>
        <begin position="7"/>
        <end position="25"/>
    </location>
</feature>
<evidence type="ECO:0000256" key="8">
    <source>
        <dbReference type="ARBA" id="ARBA00023098"/>
    </source>
</evidence>
<dbReference type="InterPro" id="IPR030874">
    <property type="entry name" value="Cardiolipin_synth_Firmi"/>
</dbReference>
<protein>
    <recommendedName>
        <fullName evidence="12 13">Cardiolipin synthase</fullName>
        <shortName evidence="12">CL synthase</shortName>
        <ecNumber evidence="12 13">2.7.8.-</ecNumber>
    </recommendedName>
</protein>
<keyword evidence="8 12" id="KW-0443">Lipid metabolism</keyword>
<dbReference type="AlphaFoldDB" id="A0A0C1PRK4"/>
<feature type="active site" evidence="12">
    <location>
        <position position="408"/>
    </location>
</feature>
<dbReference type="Proteomes" id="UP000031397">
    <property type="component" value="Unassembled WGS sequence"/>
</dbReference>
<dbReference type="InterPro" id="IPR001736">
    <property type="entry name" value="PLipase_D/transphosphatidylase"/>
</dbReference>
<dbReference type="EC" id="2.7.8.-" evidence="12 13"/>
<dbReference type="GO" id="GO:0008808">
    <property type="term" value="F:cardiolipin synthase activity"/>
    <property type="evidence" value="ECO:0007669"/>
    <property type="project" value="UniProtKB-UniRule"/>
</dbReference>
<dbReference type="CDD" id="cd09112">
    <property type="entry name" value="PLDc_CLS_2"/>
    <property type="match status" value="1"/>
</dbReference>
<evidence type="ECO:0000313" key="15">
    <source>
        <dbReference type="EMBL" id="KID42511.1"/>
    </source>
</evidence>
<evidence type="ECO:0000256" key="4">
    <source>
        <dbReference type="ARBA" id="ARBA00022679"/>
    </source>
</evidence>
<comment type="caution">
    <text evidence="15">The sequence shown here is derived from an EMBL/GenBank/DDBJ whole genome shotgun (WGS) entry which is preliminary data.</text>
</comment>
<dbReference type="PANTHER" id="PTHR21248">
    <property type="entry name" value="CARDIOLIPIN SYNTHASE"/>
    <property type="match status" value="1"/>
</dbReference>
<evidence type="ECO:0000256" key="9">
    <source>
        <dbReference type="ARBA" id="ARBA00023136"/>
    </source>
</evidence>
<dbReference type="InterPro" id="IPR025202">
    <property type="entry name" value="PLD-like_dom"/>
</dbReference>
<keyword evidence="9 12" id="KW-0472">Membrane</keyword>
<dbReference type="GO" id="GO:0032049">
    <property type="term" value="P:cardiolipin biosynthetic process"/>
    <property type="evidence" value="ECO:0007669"/>
    <property type="project" value="UniProtKB-UniRule"/>
</dbReference>
<feature type="domain" description="PLD phosphodiesterase" evidence="14">
    <location>
        <begin position="403"/>
        <end position="430"/>
    </location>
</feature>
<keyword evidence="3 12" id="KW-0444">Lipid biosynthesis</keyword>
<gene>
    <name evidence="15" type="ORF">LfDm3_0440</name>
</gene>
<dbReference type="NCBIfam" id="TIGR04265">
    <property type="entry name" value="bac_cardiolipin"/>
    <property type="match status" value="1"/>
</dbReference>
<dbReference type="PANTHER" id="PTHR21248:SF22">
    <property type="entry name" value="PHOSPHOLIPASE D"/>
    <property type="match status" value="1"/>
</dbReference>
<name>A0A0C1PRK4_9LACO</name>
<evidence type="ECO:0000256" key="2">
    <source>
        <dbReference type="ARBA" id="ARBA00022475"/>
    </source>
</evidence>
<keyword evidence="2 12" id="KW-1003">Cell membrane</keyword>
<feature type="active site" evidence="12">
    <location>
        <position position="225"/>
    </location>
</feature>
<feature type="active site" evidence="12">
    <location>
        <position position="227"/>
    </location>
</feature>
<feature type="domain" description="PLD phosphodiesterase" evidence="14">
    <location>
        <begin position="220"/>
        <end position="247"/>
    </location>
</feature>
<reference evidence="15 16" key="1">
    <citation type="submission" date="2014-06" db="EMBL/GenBank/DDBJ databases">
        <title>Functional and comparative genomic analyses of the Drosophila gut microbiota identify candidate symbiosis factors.</title>
        <authorList>
            <person name="Newell P.D."/>
            <person name="Chaston J.M."/>
            <person name="Douglas A.E."/>
        </authorList>
    </citation>
    <scope>NUCLEOTIDE SEQUENCE [LARGE SCALE GENOMIC DNA]</scope>
    <source>
        <strain evidence="15 16">DmCS_002</strain>
    </source>
</reference>
<keyword evidence="16" id="KW-1185">Reference proteome</keyword>
<dbReference type="HAMAP" id="MF_01916">
    <property type="entry name" value="Cardiolipin_synth_Cls"/>
    <property type="match status" value="1"/>
</dbReference>
<feature type="active site" evidence="12">
    <location>
        <position position="410"/>
    </location>
</feature>
<dbReference type="Gene3D" id="3.30.870.10">
    <property type="entry name" value="Endonuclease Chain A"/>
    <property type="match status" value="2"/>
</dbReference>
<keyword evidence="10 12" id="KW-0594">Phospholipid biosynthesis</keyword>
<proteinExistence type="inferred from homology"/>
<evidence type="ECO:0000313" key="16">
    <source>
        <dbReference type="Proteomes" id="UP000031397"/>
    </source>
</evidence>
<dbReference type="PATRIC" id="fig|1614.7.peg.430"/>
<comment type="function">
    <text evidence="12">Catalyzes the reversible phosphatidyl group transfer from one phosphatidylglycerol molecule to another to form cardiolipin (CL) (diphosphatidylglycerol) and glycerol.</text>
</comment>